<keyword evidence="4" id="KW-1133">Transmembrane helix</keyword>
<evidence type="ECO:0000256" key="3">
    <source>
        <dbReference type="ARBA" id="ARBA00022553"/>
    </source>
</evidence>
<gene>
    <name evidence="6" type="ORF">DRF65_21240</name>
</gene>
<keyword evidence="6" id="KW-0808">Transferase</keyword>
<name>A0A3D9C3F0_9FLAO</name>
<dbReference type="Gene3D" id="3.30.565.10">
    <property type="entry name" value="Histidine kinase-like ATPase, C-terminal domain"/>
    <property type="match status" value="1"/>
</dbReference>
<keyword evidence="6" id="KW-0418">Kinase</keyword>
<dbReference type="PANTHER" id="PTHR43547">
    <property type="entry name" value="TWO-COMPONENT HISTIDINE KINASE"/>
    <property type="match status" value="1"/>
</dbReference>
<dbReference type="InterPro" id="IPR003594">
    <property type="entry name" value="HATPase_dom"/>
</dbReference>
<dbReference type="PRINTS" id="PR00344">
    <property type="entry name" value="BCTRLSENSOR"/>
</dbReference>
<evidence type="ECO:0000259" key="5">
    <source>
        <dbReference type="PROSITE" id="PS50109"/>
    </source>
</evidence>
<dbReference type="Proteomes" id="UP000256686">
    <property type="component" value="Unassembled WGS sequence"/>
</dbReference>
<dbReference type="PROSITE" id="PS50109">
    <property type="entry name" value="HIS_KIN"/>
    <property type="match status" value="1"/>
</dbReference>
<dbReference type="SMART" id="SM00387">
    <property type="entry name" value="HATPase_c"/>
    <property type="match status" value="1"/>
</dbReference>
<evidence type="ECO:0000313" key="6">
    <source>
        <dbReference type="EMBL" id="REC60387.1"/>
    </source>
</evidence>
<dbReference type="PANTHER" id="PTHR43547:SF2">
    <property type="entry name" value="HYBRID SIGNAL TRANSDUCTION HISTIDINE KINASE C"/>
    <property type="match status" value="1"/>
</dbReference>
<reference evidence="7" key="1">
    <citation type="submission" date="2018-06" db="EMBL/GenBank/DDBJ databases">
        <authorList>
            <person name="Lum Nde A."/>
            <person name="Hugo C."/>
        </authorList>
    </citation>
    <scope>NUCLEOTIDE SEQUENCE [LARGE SCALE GENOMIC DNA]</scope>
    <source>
        <strain evidence="7">1_F178</strain>
    </source>
</reference>
<comment type="catalytic activity">
    <reaction evidence="1">
        <text>ATP + protein L-histidine = ADP + protein N-phospho-L-histidine.</text>
        <dbReference type="EC" id="2.7.13.3"/>
    </reaction>
</comment>
<dbReference type="CDD" id="cd00082">
    <property type="entry name" value="HisKA"/>
    <property type="match status" value="1"/>
</dbReference>
<sequence length="439" mass="51246">MISKNRNLMYLFATLFLLLLGIQVYFMYKTYQVKEREIYRSVDQSIVGYTDQLENVHEVQETKSDSLQKLLIRYYNKEINKKKFLQYFIEGRKAASERLSHYLNDRMKKDGYKISVRVQYTSIIHLPDSTKVIDKPIIIYETTDRVTNPKITSTGTWRTSSTKELKGKELANERDTFYVNSQTDFEVKNIKSIVFKELTLLIICCILLLTSVLLLYVFTIKNLIRQQEQVEILHTVVDNISHEFKTPIATLKIASKTLKKGWNPDTLPLIDRQITRLESLMLQLHKDEVPEEIIAIQPEDWDFLIQDLAFTYPQTDFTFENKVSKPLPFDKNLLETVIRNLCENSIKYGASTVKINTNSMAQNLKIEVTDDGHGMESKELKNIFEKFYRIQNNNIHNNKGLGLGLYFVKKIVTFYHGKINVSSQLHMGTTFKITIPYEN</sequence>
<dbReference type="InterPro" id="IPR005467">
    <property type="entry name" value="His_kinase_dom"/>
</dbReference>
<dbReference type="GO" id="GO:0000155">
    <property type="term" value="F:phosphorelay sensor kinase activity"/>
    <property type="evidence" value="ECO:0007669"/>
    <property type="project" value="InterPro"/>
</dbReference>
<dbReference type="AlphaFoldDB" id="A0A3D9C3F0"/>
<dbReference type="Gene3D" id="1.10.287.130">
    <property type="match status" value="1"/>
</dbReference>
<protein>
    <recommendedName>
        <fullName evidence="2">histidine kinase</fullName>
        <ecNumber evidence="2">2.7.13.3</ecNumber>
    </recommendedName>
</protein>
<dbReference type="RefSeq" id="WP_115972742.1">
    <property type="nucleotide sequence ID" value="NZ_QNVT01000025.1"/>
</dbReference>
<dbReference type="InterPro" id="IPR004358">
    <property type="entry name" value="Sig_transdc_His_kin-like_C"/>
</dbReference>
<comment type="caution">
    <text evidence="6">The sequence shown here is derived from an EMBL/GenBank/DDBJ whole genome shotgun (WGS) entry which is preliminary data.</text>
</comment>
<keyword evidence="7" id="KW-1185">Reference proteome</keyword>
<dbReference type="InterPro" id="IPR036890">
    <property type="entry name" value="HATPase_C_sf"/>
</dbReference>
<dbReference type="InterPro" id="IPR003661">
    <property type="entry name" value="HisK_dim/P_dom"/>
</dbReference>
<dbReference type="Pfam" id="PF02518">
    <property type="entry name" value="HATPase_c"/>
    <property type="match status" value="1"/>
</dbReference>
<evidence type="ECO:0000256" key="1">
    <source>
        <dbReference type="ARBA" id="ARBA00000085"/>
    </source>
</evidence>
<dbReference type="InterPro" id="IPR036097">
    <property type="entry name" value="HisK_dim/P_sf"/>
</dbReference>
<evidence type="ECO:0000313" key="7">
    <source>
        <dbReference type="Proteomes" id="UP000256686"/>
    </source>
</evidence>
<keyword evidence="3" id="KW-0597">Phosphoprotein</keyword>
<keyword evidence="4" id="KW-0472">Membrane</keyword>
<feature type="transmembrane region" description="Helical" evidence="4">
    <location>
        <begin position="7"/>
        <end position="28"/>
    </location>
</feature>
<evidence type="ECO:0000256" key="2">
    <source>
        <dbReference type="ARBA" id="ARBA00012438"/>
    </source>
</evidence>
<keyword evidence="4" id="KW-0812">Transmembrane</keyword>
<dbReference type="SUPFAM" id="SSF47384">
    <property type="entry name" value="Homodimeric domain of signal transducing histidine kinase"/>
    <property type="match status" value="1"/>
</dbReference>
<dbReference type="EMBL" id="QNVT01000025">
    <property type="protein sequence ID" value="REC60387.1"/>
    <property type="molecule type" value="Genomic_DNA"/>
</dbReference>
<evidence type="ECO:0000256" key="4">
    <source>
        <dbReference type="SAM" id="Phobius"/>
    </source>
</evidence>
<dbReference type="EC" id="2.7.13.3" evidence="2"/>
<feature type="domain" description="Histidine kinase" evidence="5">
    <location>
        <begin position="239"/>
        <end position="439"/>
    </location>
</feature>
<proteinExistence type="predicted"/>
<dbReference type="CDD" id="cd00075">
    <property type="entry name" value="HATPase"/>
    <property type="match status" value="1"/>
</dbReference>
<feature type="transmembrane region" description="Helical" evidence="4">
    <location>
        <begin position="198"/>
        <end position="218"/>
    </location>
</feature>
<dbReference type="SUPFAM" id="SSF55874">
    <property type="entry name" value="ATPase domain of HSP90 chaperone/DNA topoisomerase II/histidine kinase"/>
    <property type="match status" value="1"/>
</dbReference>
<organism evidence="6 7">
    <name type="scientific">Chryseobacterium pennae</name>
    <dbReference type="NCBI Taxonomy" id="2258962"/>
    <lineage>
        <taxon>Bacteria</taxon>
        <taxon>Pseudomonadati</taxon>
        <taxon>Bacteroidota</taxon>
        <taxon>Flavobacteriia</taxon>
        <taxon>Flavobacteriales</taxon>
        <taxon>Weeksellaceae</taxon>
        <taxon>Chryseobacterium group</taxon>
        <taxon>Chryseobacterium</taxon>
    </lineage>
</organism>
<accession>A0A3D9C3F0</accession>